<evidence type="ECO:0000313" key="1">
    <source>
        <dbReference type="EMBL" id="JAD33753.1"/>
    </source>
</evidence>
<accession>A0A0A8Z7W1</accession>
<reference evidence="1" key="1">
    <citation type="submission" date="2014-09" db="EMBL/GenBank/DDBJ databases">
        <authorList>
            <person name="Magalhaes I.L.F."/>
            <person name="Oliveira U."/>
            <person name="Santos F.R."/>
            <person name="Vidigal T.H.D.A."/>
            <person name="Brescovit A.D."/>
            <person name="Santos A.J."/>
        </authorList>
    </citation>
    <scope>NUCLEOTIDE SEQUENCE</scope>
    <source>
        <tissue evidence="1">Shoot tissue taken approximately 20 cm above the soil surface</tissue>
    </source>
</reference>
<reference evidence="1" key="2">
    <citation type="journal article" date="2015" name="Data Brief">
        <title>Shoot transcriptome of the giant reed, Arundo donax.</title>
        <authorList>
            <person name="Barrero R.A."/>
            <person name="Guerrero F.D."/>
            <person name="Moolhuijzen P."/>
            <person name="Goolsby J.A."/>
            <person name="Tidwell J."/>
            <person name="Bellgard S.E."/>
            <person name="Bellgard M.I."/>
        </authorList>
    </citation>
    <scope>NUCLEOTIDE SEQUENCE</scope>
    <source>
        <tissue evidence="1">Shoot tissue taken approximately 20 cm above the soil surface</tissue>
    </source>
</reference>
<protein>
    <submittedName>
        <fullName evidence="1">Uncharacterized protein</fullName>
    </submittedName>
</protein>
<name>A0A0A8Z7W1_ARUDO</name>
<dbReference type="AlphaFoldDB" id="A0A0A8Z7W1"/>
<dbReference type="EMBL" id="GBRH01264142">
    <property type="protein sequence ID" value="JAD33753.1"/>
    <property type="molecule type" value="Transcribed_RNA"/>
</dbReference>
<proteinExistence type="predicted"/>
<sequence length="23" mass="2658">MGNICTSRYSFNCKHAQKNTQLL</sequence>
<organism evidence="1">
    <name type="scientific">Arundo donax</name>
    <name type="common">Giant reed</name>
    <name type="synonym">Donax arundinaceus</name>
    <dbReference type="NCBI Taxonomy" id="35708"/>
    <lineage>
        <taxon>Eukaryota</taxon>
        <taxon>Viridiplantae</taxon>
        <taxon>Streptophyta</taxon>
        <taxon>Embryophyta</taxon>
        <taxon>Tracheophyta</taxon>
        <taxon>Spermatophyta</taxon>
        <taxon>Magnoliopsida</taxon>
        <taxon>Liliopsida</taxon>
        <taxon>Poales</taxon>
        <taxon>Poaceae</taxon>
        <taxon>PACMAD clade</taxon>
        <taxon>Arundinoideae</taxon>
        <taxon>Arundineae</taxon>
        <taxon>Arundo</taxon>
    </lineage>
</organism>